<gene>
    <name evidence="1" type="ORF">BN536_02175</name>
</gene>
<evidence type="ECO:0000313" key="1">
    <source>
        <dbReference type="EMBL" id="CCZ87398.1"/>
    </source>
</evidence>
<organism evidence="1 2">
    <name type="scientific">Phocaeicola plebeius CAG:211</name>
    <dbReference type="NCBI Taxonomy" id="1263052"/>
    <lineage>
        <taxon>Bacteria</taxon>
        <taxon>Pseudomonadati</taxon>
        <taxon>Bacteroidota</taxon>
        <taxon>Bacteroidia</taxon>
        <taxon>Bacteroidales</taxon>
        <taxon>Bacteroidaceae</taxon>
        <taxon>Phocaeicola</taxon>
    </lineage>
</organism>
<proteinExistence type="predicted"/>
<dbReference type="AlphaFoldDB" id="R5V9Y7"/>
<sequence length="174" mass="18265">MRHVEVERLVVFLGFVEGFQGFLCQGFGDKGTCFPVFLQSWDRHERGGITFFVVSVAEFTQVGSQSACCMAGNVCFKAEVAGILSRSVDGSPVCLSAMDGVVAAVFQVLHERLGHEGVVCAFHLRNAVVVPVGKLQHLALGIGGFVLLQGPVGHPVAGRIGSGHQTAAGGRADA</sequence>
<name>R5V9Y7_9BACT</name>
<dbReference type="Proteomes" id="UP000018372">
    <property type="component" value="Unassembled WGS sequence"/>
</dbReference>
<reference evidence="1" key="1">
    <citation type="submission" date="2012-11" db="EMBL/GenBank/DDBJ databases">
        <title>Dependencies among metagenomic species, viruses, plasmids and units of genetic variation.</title>
        <authorList>
            <person name="Nielsen H.B."/>
            <person name="Almeida M."/>
            <person name="Juncker A.S."/>
            <person name="Rasmussen S."/>
            <person name="Li J."/>
            <person name="Sunagawa S."/>
            <person name="Plichta D."/>
            <person name="Gautier L."/>
            <person name="Le Chatelier E."/>
            <person name="Peletier E."/>
            <person name="Bonde I."/>
            <person name="Nielsen T."/>
            <person name="Manichanh C."/>
            <person name="Arumugam M."/>
            <person name="Batto J."/>
            <person name="Santos M.B.Q.D."/>
            <person name="Blom N."/>
            <person name="Borruel N."/>
            <person name="Burgdorf K.S."/>
            <person name="Boumezbeur F."/>
            <person name="Casellas F."/>
            <person name="Dore J."/>
            <person name="Guarner F."/>
            <person name="Hansen T."/>
            <person name="Hildebrand F."/>
            <person name="Kaas R.S."/>
            <person name="Kennedy S."/>
            <person name="Kristiansen K."/>
            <person name="Kultima J.R."/>
            <person name="Leonard P."/>
            <person name="Levenez F."/>
            <person name="Lund O."/>
            <person name="Moumen B."/>
            <person name="Le Paslier D."/>
            <person name="Pons N."/>
            <person name="Pedersen O."/>
            <person name="Prifti E."/>
            <person name="Qin J."/>
            <person name="Raes J."/>
            <person name="Tap J."/>
            <person name="Tims S."/>
            <person name="Ussery D.W."/>
            <person name="Yamada T."/>
            <person name="MetaHit consortium"/>
            <person name="Renault P."/>
            <person name="Sicheritz-Ponten T."/>
            <person name="Bork P."/>
            <person name="Wang J."/>
            <person name="Brunak S."/>
            <person name="Ehrlich S.D."/>
        </authorList>
    </citation>
    <scope>NUCLEOTIDE SEQUENCE [LARGE SCALE GENOMIC DNA]</scope>
</reference>
<protein>
    <submittedName>
        <fullName evidence="1">Uncharacterized protein</fullName>
    </submittedName>
</protein>
<comment type="caution">
    <text evidence="1">The sequence shown here is derived from an EMBL/GenBank/DDBJ whole genome shotgun (WGS) entry which is preliminary data.</text>
</comment>
<accession>R5V9Y7</accession>
<dbReference type="EMBL" id="CBAT010000142">
    <property type="protein sequence ID" value="CCZ87398.1"/>
    <property type="molecule type" value="Genomic_DNA"/>
</dbReference>
<evidence type="ECO:0000313" key="2">
    <source>
        <dbReference type="Proteomes" id="UP000018372"/>
    </source>
</evidence>